<sequence>MKALASASVLLRRLRVFGCLFTCLNGLSIIRLGPSLRFLVELLYDWDTVLSHHQRSNFHYNYIAFRLD</sequence>
<name>A0A2K1J0I6_PHYPA</name>
<evidence type="ECO:0000313" key="1">
    <source>
        <dbReference type="EMBL" id="PNR35041.1"/>
    </source>
</evidence>
<accession>A0A2K1J0I6</accession>
<dbReference type="Proteomes" id="UP000006727">
    <property type="component" value="Chromosome 18"/>
</dbReference>
<dbReference type="Gramene" id="Pp3c18_9880V3.1">
    <property type="protein sequence ID" value="Pp3c18_9880V3.1"/>
    <property type="gene ID" value="Pp3c18_9880"/>
</dbReference>
<reference evidence="1 3" key="2">
    <citation type="journal article" date="2018" name="Plant J.">
        <title>The Physcomitrella patens chromosome-scale assembly reveals moss genome structure and evolution.</title>
        <authorList>
            <person name="Lang D."/>
            <person name="Ullrich K.K."/>
            <person name="Murat F."/>
            <person name="Fuchs J."/>
            <person name="Jenkins J."/>
            <person name="Haas F.B."/>
            <person name="Piednoel M."/>
            <person name="Gundlach H."/>
            <person name="Van Bel M."/>
            <person name="Meyberg R."/>
            <person name="Vives C."/>
            <person name="Morata J."/>
            <person name="Symeonidi A."/>
            <person name="Hiss M."/>
            <person name="Muchero W."/>
            <person name="Kamisugi Y."/>
            <person name="Saleh O."/>
            <person name="Blanc G."/>
            <person name="Decker E.L."/>
            <person name="van Gessel N."/>
            <person name="Grimwood J."/>
            <person name="Hayes R.D."/>
            <person name="Graham S.W."/>
            <person name="Gunter L.E."/>
            <person name="McDaniel S.F."/>
            <person name="Hoernstein S.N.W."/>
            <person name="Larsson A."/>
            <person name="Li F.W."/>
            <person name="Perroud P.F."/>
            <person name="Phillips J."/>
            <person name="Ranjan P."/>
            <person name="Rokshar D.S."/>
            <person name="Rothfels C.J."/>
            <person name="Schneider L."/>
            <person name="Shu S."/>
            <person name="Stevenson D.W."/>
            <person name="Thummler F."/>
            <person name="Tillich M."/>
            <person name="Villarreal Aguilar J.C."/>
            <person name="Widiez T."/>
            <person name="Wong G.K."/>
            <person name="Wymore A."/>
            <person name="Zhang Y."/>
            <person name="Zimmer A.D."/>
            <person name="Quatrano R.S."/>
            <person name="Mayer K.F.X."/>
            <person name="Goodstein D."/>
            <person name="Casacuberta J.M."/>
            <person name="Vandepoele K."/>
            <person name="Reski R."/>
            <person name="Cuming A.C."/>
            <person name="Tuskan G.A."/>
            <person name="Maumus F."/>
            <person name="Salse J."/>
            <person name="Schmutz J."/>
            <person name="Rensing S.A."/>
        </authorList>
    </citation>
    <scope>NUCLEOTIDE SEQUENCE [LARGE SCALE GENOMIC DNA]</scope>
    <source>
        <strain evidence="2 3">cv. Gransden 2004</strain>
    </source>
</reference>
<organism evidence="1">
    <name type="scientific">Physcomitrium patens</name>
    <name type="common">Spreading-leaved earth moss</name>
    <name type="synonym">Physcomitrella patens</name>
    <dbReference type="NCBI Taxonomy" id="3218"/>
    <lineage>
        <taxon>Eukaryota</taxon>
        <taxon>Viridiplantae</taxon>
        <taxon>Streptophyta</taxon>
        <taxon>Embryophyta</taxon>
        <taxon>Bryophyta</taxon>
        <taxon>Bryophytina</taxon>
        <taxon>Bryopsida</taxon>
        <taxon>Funariidae</taxon>
        <taxon>Funariales</taxon>
        <taxon>Funariaceae</taxon>
        <taxon>Physcomitrium</taxon>
    </lineage>
</organism>
<dbReference type="EnsemblPlants" id="Pp3c18_9880V3.1">
    <property type="protein sequence ID" value="Pp3c18_9880V3.1"/>
    <property type="gene ID" value="Pp3c18_9880"/>
</dbReference>
<dbReference type="EMBL" id="ABEU02000018">
    <property type="protein sequence ID" value="PNR35041.1"/>
    <property type="molecule type" value="Genomic_DNA"/>
</dbReference>
<evidence type="ECO:0000313" key="3">
    <source>
        <dbReference type="Proteomes" id="UP000006727"/>
    </source>
</evidence>
<keyword evidence="3" id="KW-1185">Reference proteome</keyword>
<proteinExistence type="predicted"/>
<reference evidence="1 3" key="1">
    <citation type="journal article" date="2008" name="Science">
        <title>The Physcomitrella genome reveals evolutionary insights into the conquest of land by plants.</title>
        <authorList>
            <person name="Rensing S."/>
            <person name="Lang D."/>
            <person name="Zimmer A."/>
            <person name="Terry A."/>
            <person name="Salamov A."/>
            <person name="Shapiro H."/>
            <person name="Nishiyama T."/>
            <person name="Perroud P.-F."/>
            <person name="Lindquist E."/>
            <person name="Kamisugi Y."/>
            <person name="Tanahashi T."/>
            <person name="Sakakibara K."/>
            <person name="Fujita T."/>
            <person name="Oishi K."/>
            <person name="Shin-I T."/>
            <person name="Kuroki Y."/>
            <person name="Toyoda A."/>
            <person name="Suzuki Y."/>
            <person name="Hashimoto A."/>
            <person name="Yamaguchi K."/>
            <person name="Sugano A."/>
            <person name="Kohara Y."/>
            <person name="Fujiyama A."/>
            <person name="Anterola A."/>
            <person name="Aoki S."/>
            <person name="Ashton N."/>
            <person name="Barbazuk W.B."/>
            <person name="Barker E."/>
            <person name="Bennetzen J."/>
            <person name="Bezanilla M."/>
            <person name="Blankenship R."/>
            <person name="Cho S.H."/>
            <person name="Dutcher S."/>
            <person name="Estelle M."/>
            <person name="Fawcett J.A."/>
            <person name="Gundlach H."/>
            <person name="Hanada K."/>
            <person name="Heyl A."/>
            <person name="Hicks K.A."/>
            <person name="Hugh J."/>
            <person name="Lohr M."/>
            <person name="Mayer K."/>
            <person name="Melkozernov A."/>
            <person name="Murata T."/>
            <person name="Nelson D."/>
            <person name="Pils B."/>
            <person name="Prigge M."/>
            <person name="Reiss B."/>
            <person name="Renner T."/>
            <person name="Rombauts S."/>
            <person name="Rushton P."/>
            <person name="Sanderfoot A."/>
            <person name="Schween G."/>
            <person name="Shiu S.-H."/>
            <person name="Stueber K."/>
            <person name="Theodoulou F.L."/>
            <person name="Tu H."/>
            <person name="Van de Peer Y."/>
            <person name="Verrier P.J."/>
            <person name="Waters E."/>
            <person name="Wood A."/>
            <person name="Yang L."/>
            <person name="Cove D."/>
            <person name="Cuming A."/>
            <person name="Hasebe M."/>
            <person name="Lucas S."/>
            <person name="Mishler D.B."/>
            <person name="Reski R."/>
            <person name="Grigoriev I."/>
            <person name="Quatrano R.S."/>
            <person name="Boore J.L."/>
        </authorList>
    </citation>
    <scope>NUCLEOTIDE SEQUENCE [LARGE SCALE GENOMIC DNA]</scope>
    <source>
        <strain evidence="2 3">cv. Gransden 2004</strain>
    </source>
</reference>
<dbReference type="AlphaFoldDB" id="A0A2K1J0I6"/>
<gene>
    <name evidence="1" type="ORF">PHYPA_022940</name>
</gene>
<protein>
    <submittedName>
        <fullName evidence="1 2">Uncharacterized protein</fullName>
    </submittedName>
</protein>
<reference evidence="2" key="3">
    <citation type="submission" date="2020-12" db="UniProtKB">
        <authorList>
            <consortium name="EnsemblPlants"/>
        </authorList>
    </citation>
    <scope>IDENTIFICATION</scope>
</reference>
<dbReference type="InParanoid" id="A0A2K1J0I6"/>
<evidence type="ECO:0000313" key="2">
    <source>
        <dbReference type="EnsemblPlants" id="Pp3c18_9880V3.1"/>
    </source>
</evidence>